<feature type="transmembrane region" description="Helical" evidence="9">
    <location>
        <begin position="458"/>
        <end position="477"/>
    </location>
</feature>
<keyword evidence="3 9" id="KW-0812">Transmembrane</keyword>
<dbReference type="Pfam" id="PF12430">
    <property type="entry name" value="ABA_GPCR"/>
    <property type="match status" value="1"/>
</dbReference>
<feature type="transmembrane region" description="Helical" evidence="9">
    <location>
        <begin position="110"/>
        <end position="128"/>
    </location>
</feature>
<comment type="catalytic activity">
    <reaction evidence="7">
        <text>bromide(in) = bromide(out)</text>
        <dbReference type="Rhea" id="RHEA:75383"/>
        <dbReference type="ChEBI" id="CHEBI:15858"/>
    </reaction>
</comment>
<dbReference type="WBParaSite" id="Minc3s00064g03222">
    <property type="protein sequence ID" value="Minc3s00064g03222"/>
    <property type="gene ID" value="Minc3s00064g03222"/>
</dbReference>
<reference evidence="13" key="1">
    <citation type="submission" date="2022-11" db="UniProtKB">
        <authorList>
            <consortium name="WormBaseParasite"/>
        </authorList>
    </citation>
    <scope>IDENTIFICATION</scope>
</reference>
<feature type="transmembrane region" description="Helical" evidence="9">
    <location>
        <begin position="317"/>
        <end position="343"/>
    </location>
</feature>
<evidence type="ECO:0000256" key="1">
    <source>
        <dbReference type="ARBA" id="ARBA00004141"/>
    </source>
</evidence>
<proteinExistence type="inferred from homology"/>
<evidence type="ECO:0000256" key="6">
    <source>
        <dbReference type="ARBA" id="ARBA00024145"/>
    </source>
</evidence>
<dbReference type="GO" id="GO:0008308">
    <property type="term" value="F:voltage-gated monoatomic anion channel activity"/>
    <property type="evidence" value="ECO:0007669"/>
    <property type="project" value="TreeGrafter"/>
</dbReference>
<feature type="transmembrane region" description="Helical" evidence="9">
    <location>
        <begin position="39"/>
        <end position="62"/>
    </location>
</feature>
<dbReference type="Pfam" id="PF12537">
    <property type="entry name" value="GPHR_N"/>
    <property type="match status" value="1"/>
</dbReference>
<feature type="domain" description="Abscisic acid G-protein coupled receptor-like" evidence="10">
    <location>
        <begin position="310"/>
        <end position="479"/>
    </location>
</feature>
<comment type="catalytic activity">
    <reaction evidence="8">
        <text>fluoride(in) = fluoride(out)</text>
        <dbReference type="Rhea" id="RHEA:76159"/>
        <dbReference type="ChEBI" id="CHEBI:17051"/>
    </reaction>
</comment>
<feature type="transmembrane region" description="Helical" evidence="9">
    <location>
        <begin position="411"/>
        <end position="431"/>
    </location>
</feature>
<dbReference type="AlphaFoldDB" id="A0A914KRA3"/>
<evidence type="ECO:0000256" key="8">
    <source>
        <dbReference type="ARBA" id="ARBA00044702"/>
    </source>
</evidence>
<evidence type="ECO:0000259" key="11">
    <source>
        <dbReference type="Pfam" id="PF12537"/>
    </source>
</evidence>
<name>A0A914KRA3_MELIC</name>
<evidence type="ECO:0000256" key="3">
    <source>
        <dbReference type="ARBA" id="ARBA00022692"/>
    </source>
</evidence>
<keyword evidence="12" id="KW-1185">Reference proteome</keyword>
<feature type="transmembrane region" description="Helical" evidence="9">
    <location>
        <begin position="74"/>
        <end position="98"/>
    </location>
</feature>
<protein>
    <submittedName>
        <fullName evidence="13">Golgi pH regulator</fullName>
    </submittedName>
</protein>
<evidence type="ECO:0000256" key="5">
    <source>
        <dbReference type="ARBA" id="ARBA00023136"/>
    </source>
</evidence>
<accession>A0A914KRA3</accession>
<dbReference type="InterPro" id="IPR025969">
    <property type="entry name" value="ABA_GPCR_dom"/>
</dbReference>
<feature type="domain" description="Golgi pH regulator conserved" evidence="11">
    <location>
        <begin position="173"/>
        <end position="240"/>
    </location>
</feature>
<comment type="similarity">
    <text evidence="2">Belongs to the Golgi pH regulator (TC 1.A.38) family.</text>
</comment>
<keyword evidence="5 9" id="KW-0472">Membrane</keyword>
<evidence type="ECO:0000256" key="4">
    <source>
        <dbReference type="ARBA" id="ARBA00022989"/>
    </source>
</evidence>
<sequence>MKKVILSTKPSVFHIKFEFSSKDSSPCIHIMEMISAGDALIVLGSQTVFFILGWLFFMKQLFRDYEVDQKAVQIFFSVTFAISCTLFELVIFEILNVLSNSSRLFTWRTCLYTILVLLICLMPLYFYYSLIKMQRFVPLSWVMPLTLICWLITIYAFWRLGDNFPILSAKHGIFSMQQAVSRVGVVGVTVMANLSGFGAVNAPYTCMSIFMRPVTEDDIAQLERKLRQNFDMIVAKKRKLALKELELSRTNVESVSLFKRVVGTFKAAPTGTLRDQIRLLNSEILPLEEFGKHLFLELVEAHNAKNRVEYSKTWQGIYFNIVGHFFSIYCIWKIIICTINIVFDRVGKVDPITKGMAIVVHHMGYQIDVRFWSQQISFLVIGIIAVTSIRGLLITIAKFFNAISNRQSSNLVVLGLAQLMGMYFVSSVLLIRMNMPSKYRVIITQVLGELQFNFYHRWFDVIFLLSALCSILFLYLAHKRTPIR</sequence>
<evidence type="ECO:0000256" key="2">
    <source>
        <dbReference type="ARBA" id="ARBA00009478"/>
    </source>
</evidence>
<dbReference type="InterPro" id="IPR022535">
    <property type="entry name" value="Golgi_pH-regulator_cons_dom"/>
</dbReference>
<dbReference type="GO" id="GO:0032580">
    <property type="term" value="C:Golgi cisterna membrane"/>
    <property type="evidence" value="ECO:0007669"/>
    <property type="project" value="TreeGrafter"/>
</dbReference>
<dbReference type="PANTHER" id="PTHR15948:SF0">
    <property type="entry name" value="GOLGI PH REGULATOR A-RELATED"/>
    <property type="match status" value="1"/>
</dbReference>
<keyword evidence="4 9" id="KW-1133">Transmembrane helix</keyword>
<evidence type="ECO:0000256" key="9">
    <source>
        <dbReference type="SAM" id="Phobius"/>
    </source>
</evidence>
<dbReference type="PANTHER" id="PTHR15948">
    <property type="entry name" value="G-PROTEIN COUPLED RECEPTOR 89-RELATED"/>
    <property type="match status" value="1"/>
</dbReference>
<dbReference type="Proteomes" id="UP000887563">
    <property type="component" value="Unplaced"/>
</dbReference>
<evidence type="ECO:0000313" key="12">
    <source>
        <dbReference type="Proteomes" id="UP000887563"/>
    </source>
</evidence>
<evidence type="ECO:0000313" key="13">
    <source>
        <dbReference type="WBParaSite" id="Minc3s00064g03222"/>
    </source>
</evidence>
<organism evidence="12 13">
    <name type="scientific">Meloidogyne incognita</name>
    <name type="common">Southern root-knot nematode worm</name>
    <name type="synonym">Oxyuris incognita</name>
    <dbReference type="NCBI Taxonomy" id="6306"/>
    <lineage>
        <taxon>Eukaryota</taxon>
        <taxon>Metazoa</taxon>
        <taxon>Ecdysozoa</taxon>
        <taxon>Nematoda</taxon>
        <taxon>Chromadorea</taxon>
        <taxon>Rhabditida</taxon>
        <taxon>Tylenchina</taxon>
        <taxon>Tylenchomorpha</taxon>
        <taxon>Tylenchoidea</taxon>
        <taxon>Meloidogynidae</taxon>
        <taxon>Meloidogyninae</taxon>
        <taxon>Meloidogyne</taxon>
        <taxon>Meloidogyne incognita group</taxon>
    </lineage>
</organism>
<evidence type="ECO:0000259" key="10">
    <source>
        <dbReference type="Pfam" id="PF12430"/>
    </source>
</evidence>
<feature type="transmembrane region" description="Helical" evidence="9">
    <location>
        <begin position="140"/>
        <end position="158"/>
    </location>
</feature>
<dbReference type="InterPro" id="IPR015672">
    <property type="entry name" value="GPHR/GTG"/>
</dbReference>
<comment type="catalytic activity">
    <reaction evidence="6">
        <text>iodide(out) = iodide(in)</text>
        <dbReference type="Rhea" id="RHEA:66324"/>
        <dbReference type="ChEBI" id="CHEBI:16382"/>
    </reaction>
</comment>
<comment type="subcellular location">
    <subcellularLocation>
        <location evidence="1">Membrane</location>
        <topology evidence="1">Multi-pass membrane protein</topology>
    </subcellularLocation>
</comment>
<feature type="transmembrane region" description="Helical" evidence="9">
    <location>
        <begin position="376"/>
        <end position="399"/>
    </location>
</feature>
<evidence type="ECO:0000256" key="7">
    <source>
        <dbReference type="ARBA" id="ARBA00035085"/>
    </source>
</evidence>
<dbReference type="GO" id="GO:0051452">
    <property type="term" value="P:intracellular pH reduction"/>
    <property type="evidence" value="ECO:0007669"/>
    <property type="project" value="TreeGrafter"/>
</dbReference>